<organism evidence="7 8">
    <name type="scientific">Branchiostoma floridae</name>
    <name type="common">Florida lancelet</name>
    <name type="synonym">Amphioxus</name>
    <dbReference type="NCBI Taxonomy" id="7739"/>
    <lineage>
        <taxon>Eukaryota</taxon>
        <taxon>Metazoa</taxon>
        <taxon>Chordata</taxon>
        <taxon>Cephalochordata</taxon>
        <taxon>Leptocardii</taxon>
        <taxon>Amphioxiformes</taxon>
        <taxon>Branchiostomatidae</taxon>
        <taxon>Branchiostoma</taxon>
    </lineage>
</organism>
<evidence type="ECO:0000256" key="5">
    <source>
        <dbReference type="ARBA" id="ARBA00023136"/>
    </source>
</evidence>
<feature type="transmembrane region" description="Helical" evidence="6">
    <location>
        <begin position="69"/>
        <end position="89"/>
    </location>
</feature>
<dbReference type="InterPro" id="IPR036259">
    <property type="entry name" value="MFS_trans_sf"/>
</dbReference>
<dbReference type="GeneID" id="118432261"/>
<dbReference type="AlphaFoldDB" id="A0A9J7MF97"/>
<feature type="transmembrane region" description="Helical" evidence="6">
    <location>
        <begin position="101"/>
        <end position="122"/>
    </location>
</feature>
<dbReference type="PANTHER" id="PTHR19432">
    <property type="entry name" value="SUGAR TRANSPORTER"/>
    <property type="match status" value="1"/>
</dbReference>
<dbReference type="SUPFAM" id="SSF103473">
    <property type="entry name" value="MFS general substrate transporter"/>
    <property type="match status" value="1"/>
</dbReference>
<comment type="subcellular location">
    <subcellularLocation>
        <location evidence="1">Membrane</location>
        <topology evidence="1">Multi-pass membrane protein</topology>
    </subcellularLocation>
</comment>
<proteinExistence type="predicted"/>
<reference evidence="7" key="1">
    <citation type="journal article" date="2020" name="Nat. Ecol. Evol.">
        <title>Deeply conserved synteny resolves early events in vertebrate evolution.</title>
        <authorList>
            <person name="Simakov O."/>
            <person name="Marletaz F."/>
            <person name="Yue J.X."/>
            <person name="O'Connell B."/>
            <person name="Jenkins J."/>
            <person name="Brandt A."/>
            <person name="Calef R."/>
            <person name="Tung C.H."/>
            <person name="Huang T.K."/>
            <person name="Schmutz J."/>
            <person name="Satoh N."/>
            <person name="Yu J.K."/>
            <person name="Putnam N.H."/>
            <person name="Green R.E."/>
            <person name="Rokhsar D.S."/>
        </authorList>
    </citation>
    <scope>NUCLEOTIDE SEQUENCE [LARGE SCALE GENOMIC DNA]</scope>
    <source>
        <strain evidence="7">S238N-H82</strain>
    </source>
</reference>
<evidence type="ECO:0000256" key="2">
    <source>
        <dbReference type="ARBA" id="ARBA00022448"/>
    </source>
</evidence>
<evidence type="ECO:0000256" key="1">
    <source>
        <dbReference type="ARBA" id="ARBA00004141"/>
    </source>
</evidence>
<sequence>METEEQSPLLRRDSAASSASVPAVPRRPWRQLLMNGSILLGREFCYALEAALVLPVLMTIGMPRELYSIVWLIPPVFGFIFVPLIGSVSDHCRCRWGRRRPFILAFGIAIVLGCALFLNGDAIANLLAGNHSRSRKRADREYVHTAKLAVSMFGAILFDFAADSIESPIKAYLLDNCVEEDRRRGLDIQGVMSGT</sequence>
<dbReference type="GO" id="GO:0016020">
    <property type="term" value="C:membrane"/>
    <property type="evidence" value="ECO:0007669"/>
    <property type="project" value="UniProtKB-SubCell"/>
</dbReference>
<accession>A0A9J7MF97</accession>
<evidence type="ECO:0000313" key="8">
    <source>
        <dbReference type="RefSeq" id="XP_035699690.1"/>
    </source>
</evidence>
<dbReference type="Proteomes" id="UP000001554">
    <property type="component" value="Chromosome 15"/>
</dbReference>
<reference evidence="8" key="2">
    <citation type="submission" date="2025-08" db="UniProtKB">
        <authorList>
            <consortium name="RefSeq"/>
        </authorList>
    </citation>
    <scope>IDENTIFICATION</scope>
    <source>
        <strain evidence="8">S238N-H82</strain>
        <tissue evidence="8">Testes</tissue>
    </source>
</reference>
<keyword evidence="4 6" id="KW-1133">Transmembrane helix</keyword>
<keyword evidence="7" id="KW-1185">Reference proteome</keyword>
<dbReference type="PANTHER" id="PTHR19432:SF34">
    <property type="entry name" value="MEMBRANE-ASSOCIATED TRANSPORTER PROTEIN"/>
    <property type="match status" value="1"/>
</dbReference>
<name>A0A9J7MF97_BRAFL</name>
<keyword evidence="5 6" id="KW-0472">Membrane</keyword>
<dbReference type="KEGG" id="bfo:118432261"/>
<dbReference type="OMA" id="WLHASIM"/>
<keyword evidence="3 6" id="KW-0812">Transmembrane</keyword>
<gene>
    <name evidence="8" type="primary">LOC118432261</name>
</gene>
<dbReference type="OrthoDB" id="28755at2759"/>
<dbReference type="Pfam" id="PF13347">
    <property type="entry name" value="MFS_2"/>
    <property type="match status" value="1"/>
</dbReference>
<evidence type="ECO:0000256" key="3">
    <source>
        <dbReference type="ARBA" id="ARBA00022692"/>
    </source>
</evidence>
<keyword evidence="2" id="KW-0813">Transport</keyword>
<dbReference type="Gene3D" id="1.20.1250.20">
    <property type="entry name" value="MFS general substrate transporter like domains"/>
    <property type="match status" value="1"/>
</dbReference>
<protein>
    <submittedName>
        <fullName evidence="8">Membrane-associated transporter protein-like</fullName>
    </submittedName>
</protein>
<dbReference type="RefSeq" id="XP_035699690.1">
    <property type="nucleotide sequence ID" value="XM_035843797.1"/>
</dbReference>
<evidence type="ECO:0000313" key="7">
    <source>
        <dbReference type="Proteomes" id="UP000001554"/>
    </source>
</evidence>
<evidence type="ECO:0000256" key="6">
    <source>
        <dbReference type="SAM" id="Phobius"/>
    </source>
</evidence>
<evidence type="ECO:0000256" key="4">
    <source>
        <dbReference type="ARBA" id="ARBA00022989"/>
    </source>
</evidence>